<name>A0A6U1I4F5_9CHLO</name>
<evidence type="ECO:0000313" key="2">
    <source>
        <dbReference type="EMBL" id="CAD9208887.1"/>
    </source>
</evidence>
<dbReference type="EMBL" id="HBGG01021383">
    <property type="protein sequence ID" value="CAD9208886.1"/>
    <property type="molecule type" value="Transcribed_RNA"/>
</dbReference>
<proteinExistence type="predicted"/>
<protein>
    <submittedName>
        <fullName evidence="2">Uncharacterized protein</fullName>
    </submittedName>
</protein>
<reference evidence="2" key="1">
    <citation type="submission" date="2021-01" db="EMBL/GenBank/DDBJ databases">
        <authorList>
            <person name="Corre E."/>
            <person name="Pelletier E."/>
            <person name="Niang G."/>
            <person name="Scheremetjew M."/>
            <person name="Finn R."/>
            <person name="Kale V."/>
            <person name="Holt S."/>
            <person name="Cochrane G."/>
            <person name="Meng A."/>
            <person name="Brown T."/>
            <person name="Cohen L."/>
        </authorList>
    </citation>
    <scope>NUCLEOTIDE SEQUENCE</scope>
    <source>
        <strain evidence="2">PLY429</strain>
    </source>
</reference>
<sequence>MGILDVEQDAAAQQSKYLLPEEDFLRKHKSWFTGLAGLGVWTDGTLQSGARRDAMLEISRASDDARSLFIASLEATREAKGHLNEVDLQQALEDMRNFQKEADAGSGRVRRFLHRQVPVDLRVFY</sequence>
<dbReference type="EMBL" id="HBGG01021384">
    <property type="protein sequence ID" value="CAD9208887.1"/>
    <property type="molecule type" value="Transcribed_RNA"/>
</dbReference>
<evidence type="ECO:0000313" key="1">
    <source>
        <dbReference type="EMBL" id="CAD9208886.1"/>
    </source>
</evidence>
<organism evidence="2">
    <name type="scientific">Tetraselmis chuii</name>
    <dbReference type="NCBI Taxonomy" id="63592"/>
    <lineage>
        <taxon>Eukaryota</taxon>
        <taxon>Viridiplantae</taxon>
        <taxon>Chlorophyta</taxon>
        <taxon>core chlorophytes</taxon>
        <taxon>Chlorodendrophyceae</taxon>
        <taxon>Chlorodendrales</taxon>
        <taxon>Chlorodendraceae</taxon>
        <taxon>Tetraselmis</taxon>
    </lineage>
</organism>
<gene>
    <name evidence="1" type="ORF">TCHU04912_LOCUS11124</name>
    <name evidence="2" type="ORF">TCHU04912_LOCUS11125</name>
</gene>
<dbReference type="AlphaFoldDB" id="A0A6U1I4F5"/>
<accession>A0A6U1I4F5</accession>